<accession>A0ABW4ZTF4</accession>
<dbReference type="Gene3D" id="1.25.10.10">
    <property type="entry name" value="Leucine-rich Repeat Variant"/>
    <property type="match status" value="1"/>
</dbReference>
<reference evidence="2" key="1">
    <citation type="journal article" date="2019" name="Int. J. Syst. Evol. Microbiol.">
        <title>The Global Catalogue of Microorganisms (GCM) 10K type strain sequencing project: providing services to taxonomists for standard genome sequencing and annotation.</title>
        <authorList>
            <consortium name="The Broad Institute Genomics Platform"/>
            <consortium name="The Broad Institute Genome Sequencing Center for Infectious Disease"/>
            <person name="Wu L."/>
            <person name="Ma J."/>
        </authorList>
    </citation>
    <scope>NUCLEOTIDE SEQUENCE [LARGE SCALE GENOMIC DNA]</scope>
    <source>
        <strain evidence="2">CGMCC 1.13574</strain>
    </source>
</reference>
<dbReference type="Proteomes" id="UP001597343">
    <property type="component" value="Unassembled WGS sequence"/>
</dbReference>
<proteinExistence type="predicted"/>
<comment type="caution">
    <text evidence="1">The sequence shown here is derived from an EMBL/GenBank/DDBJ whole genome shotgun (WGS) entry which is preliminary data.</text>
</comment>
<dbReference type="SUPFAM" id="SSF48371">
    <property type="entry name" value="ARM repeat"/>
    <property type="match status" value="1"/>
</dbReference>
<dbReference type="Gene3D" id="1.25.10.90">
    <property type="match status" value="1"/>
</dbReference>
<gene>
    <name evidence="1" type="ORF">ACFSOY_02475</name>
</gene>
<protein>
    <submittedName>
        <fullName evidence="1">DNA alkylation repair protein</fullName>
    </submittedName>
</protein>
<name>A0ABW4ZTF4_9BACL</name>
<dbReference type="InterPro" id="IPR011989">
    <property type="entry name" value="ARM-like"/>
</dbReference>
<organism evidence="1 2">
    <name type="scientific">Tumebacillus lipolyticus</name>
    <dbReference type="NCBI Taxonomy" id="1280370"/>
    <lineage>
        <taxon>Bacteria</taxon>
        <taxon>Bacillati</taxon>
        <taxon>Bacillota</taxon>
        <taxon>Bacilli</taxon>
        <taxon>Bacillales</taxon>
        <taxon>Alicyclobacillaceae</taxon>
        <taxon>Tumebacillus</taxon>
    </lineage>
</organism>
<dbReference type="EMBL" id="JBHUIO010000002">
    <property type="protein sequence ID" value="MFD2168885.1"/>
    <property type="molecule type" value="Genomic_DNA"/>
</dbReference>
<sequence>MRKKSVLSEREETIVRLARAGEWQELIEWLNRGTHHGKPGASMAEKMLATEAMRDAGDRQVLTERAFVLAAMHSPMAKQIACALLQELWPDDLSLTELVLALTIDDDWEVREWAAPAFTALLVSEWPRHLPMIEELTMHPHESVKRQIALAIKQTAQKRIAGSVDSLLALTERLLPEEHEYVRKNLGPFCIGDGLLRVYPQETLSKLKRWATDEPWPVRWNAVMSFCGASGSAHPDVAYEILSGRIDDPHPLVQKAVKRTIKNLAKRCPEDDRLVSLAKV</sequence>
<evidence type="ECO:0000313" key="1">
    <source>
        <dbReference type="EMBL" id="MFD2168885.1"/>
    </source>
</evidence>
<dbReference type="RefSeq" id="WP_386043943.1">
    <property type="nucleotide sequence ID" value="NZ_JBHUIO010000002.1"/>
</dbReference>
<keyword evidence="2" id="KW-1185">Reference proteome</keyword>
<dbReference type="InterPro" id="IPR016024">
    <property type="entry name" value="ARM-type_fold"/>
</dbReference>
<evidence type="ECO:0000313" key="2">
    <source>
        <dbReference type="Proteomes" id="UP001597343"/>
    </source>
</evidence>